<sequence>MPNGISHRAHRDSDKRLRRLCRTALARSGSIIALTALALPATAQAQGNDGLYWADRLSSITVSATRVPVDIADAPATITVITDEDIADTMATDIKDLVRFEPGVSVRRAPARFGAAMGATGRAQNEGFTIRGIGGNRVLIQVDGIRTPQGFSFGAQDAGRGGYTDIGLVKKVEILRGPASALYGSDGLAGVVSFTTSDPEDLLQDGADIGGFGRAQYASADDEFAETAGLAGRSGNLSAMIAYTRRDFGELKNRGSVGGTGEERTKPNPQDGQSDAVLGKLVWNNNGHRLALTGEYLRSKLDSHVLSGEGLAYLYGADPSWNVDNLAASDKTERKRLSLDWSWNGEGLIDYAHIAGYWQDGEDVQFSDEDRSAAVEGGPDIPDRERLNTFENRVWGATAEARSGFSTGPVAHRLALGGDISWTTQEGVRDGVEPPSGETFPTSAFPKTDFMQGGIFLADELSFADGIFTLYPALRLDFYDLDPDNDPLYPGSDQAGQSDSRLSPKIGAVVKATDSIRLFANYAQGFRAPTPNQVNNFFGNLAFGYISAPNPDLGPERSESYEGGVRFAGKNVGFSITGFHADYKDFIEQQVVSGSFLPSDPAIYQYVNLGRVKIDGIEAKADFRTASGITGRFAIAYADGNEILEEGEKAPLQSVDPLNMVAGIGYHAPSGRFGGDLIATHHWRKRAKDAAPDAYRPDDFTILDATAFFRVTDALTLRGGVFNITNETYSYWSDVRGLGNESDITEAYTRPGRNASVSLSVRF</sequence>
<dbReference type="NCBIfam" id="TIGR01786">
    <property type="entry name" value="TonB-hemlactrns"/>
    <property type="match status" value="1"/>
</dbReference>
<evidence type="ECO:0000256" key="6">
    <source>
        <dbReference type="ARBA" id="ARBA00022729"/>
    </source>
</evidence>
<dbReference type="SUPFAM" id="SSF56935">
    <property type="entry name" value="Porins"/>
    <property type="match status" value="1"/>
</dbReference>
<gene>
    <name evidence="17" type="ORF">D6851_00395</name>
</gene>
<feature type="domain" description="TonB-dependent receptor plug" evidence="16">
    <location>
        <begin position="71"/>
        <end position="191"/>
    </location>
</feature>
<keyword evidence="8 11" id="KW-0472">Membrane</keyword>
<comment type="similarity">
    <text evidence="2 11 12">Belongs to the TonB-dependent receptor family.</text>
</comment>
<comment type="subcellular location">
    <subcellularLocation>
        <location evidence="1 11">Cell outer membrane</location>
        <topology evidence="1 11">Multi-pass membrane protein</topology>
    </subcellularLocation>
</comment>
<keyword evidence="10 11" id="KW-0998">Cell outer membrane</keyword>
<evidence type="ECO:0000256" key="3">
    <source>
        <dbReference type="ARBA" id="ARBA00022448"/>
    </source>
</evidence>
<dbReference type="OrthoDB" id="9796221at2"/>
<comment type="caution">
    <text evidence="17">The sequence shown here is derived from an EMBL/GenBank/DDBJ whole genome shotgun (WGS) entry which is preliminary data.</text>
</comment>
<accession>A0A420ES95</accession>
<keyword evidence="3 11" id="KW-0813">Transport</keyword>
<reference evidence="17 18" key="1">
    <citation type="submission" date="2018-09" db="EMBL/GenBank/DDBJ databases">
        <title>Altererythrobacter spongiae sp. nov., isolated from a marine sponge.</title>
        <authorList>
            <person name="Zhuang L."/>
            <person name="Luo L."/>
        </authorList>
    </citation>
    <scope>NUCLEOTIDE SEQUENCE [LARGE SCALE GENOMIC DNA]</scope>
    <source>
        <strain evidence="17 18">HN-Y73</strain>
    </source>
</reference>
<keyword evidence="5 11" id="KW-0812">Transmembrane</keyword>
<evidence type="ECO:0000313" key="18">
    <source>
        <dbReference type="Proteomes" id="UP000284395"/>
    </source>
</evidence>
<dbReference type="GO" id="GO:0044718">
    <property type="term" value="P:siderophore transmembrane transport"/>
    <property type="evidence" value="ECO:0007669"/>
    <property type="project" value="TreeGrafter"/>
</dbReference>
<dbReference type="GO" id="GO:0015344">
    <property type="term" value="F:siderophore uptake transmembrane transporter activity"/>
    <property type="evidence" value="ECO:0007669"/>
    <property type="project" value="TreeGrafter"/>
</dbReference>
<keyword evidence="6 14" id="KW-0732">Signal</keyword>
<dbReference type="InterPro" id="IPR012910">
    <property type="entry name" value="Plug_dom"/>
</dbReference>
<dbReference type="Gene3D" id="2.40.170.20">
    <property type="entry name" value="TonB-dependent receptor, beta-barrel domain"/>
    <property type="match status" value="1"/>
</dbReference>
<dbReference type="Pfam" id="PF00593">
    <property type="entry name" value="TonB_dep_Rec_b-barrel"/>
    <property type="match status" value="1"/>
</dbReference>
<evidence type="ECO:0000256" key="14">
    <source>
        <dbReference type="SAM" id="SignalP"/>
    </source>
</evidence>
<evidence type="ECO:0000259" key="16">
    <source>
        <dbReference type="Pfam" id="PF07715"/>
    </source>
</evidence>
<evidence type="ECO:0000256" key="5">
    <source>
        <dbReference type="ARBA" id="ARBA00022692"/>
    </source>
</evidence>
<dbReference type="PANTHER" id="PTHR30069:SF29">
    <property type="entry name" value="HEMOGLOBIN AND HEMOGLOBIN-HAPTOGLOBIN-BINDING PROTEIN 1-RELATED"/>
    <property type="match status" value="1"/>
</dbReference>
<feature type="chain" id="PRO_5019083953" evidence="14">
    <location>
        <begin position="46"/>
        <end position="763"/>
    </location>
</feature>
<dbReference type="Pfam" id="PF07715">
    <property type="entry name" value="Plug"/>
    <property type="match status" value="1"/>
</dbReference>
<feature type="domain" description="TonB-dependent receptor-like beta-barrel" evidence="15">
    <location>
        <begin position="291"/>
        <end position="724"/>
    </location>
</feature>
<dbReference type="InterPro" id="IPR000531">
    <property type="entry name" value="Beta-barrel_TonB"/>
</dbReference>
<keyword evidence="9 17" id="KW-0675">Receptor</keyword>
<evidence type="ECO:0000256" key="11">
    <source>
        <dbReference type="PROSITE-ProRule" id="PRU01360"/>
    </source>
</evidence>
<organism evidence="17 18">
    <name type="scientific">Altericroceibacterium spongiae</name>
    <dbReference type="NCBI Taxonomy" id="2320269"/>
    <lineage>
        <taxon>Bacteria</taxon>
        <taxon>Pseudomonadati</taxon>
        <taxon>Pseudomonadota</taxon>
        <taxon>Alphaproteobacteria</taxon>
        <taxon>Sphingomonadales</taxon>
        <taxon>Erythrobacteraceae</taxon>
        <taxon>Altericroceibacterium</taxon>
    </lineage>
</organism>
<dbReference type="GO" id="GO:0009279">
    <property type="term" value="C:cell outer membrane"/>
    <property type="evidence" value="ECO:0007669"/>
    <property type="project" value="UniProtKB-SubCell"/>
</dbReference>
<name>A0A420ES95_9SPHN</name>
<dbReference type="AlphaFoldDB" id="A0A420ES95"/>
<dbReference type="Gene3D" id="2.170.130.10">
    <property type="entry name" value="TonB-dependent receptor, plug domain"/>
    <property type="match status" value="1"/>
</dbReference>
<dbReference type="PROSITE" id="PS52016">
    <property type="entry name" value="TONB_DEPENDENT_REC_3"/>
    <property type="match status" value="1"/>
</dbReference>
<dbReference type="NCBIfam" id="TIGR01785">
    <property type="entry name" value="TonB-hemin"/>
    <property type="match status" value="1"/>
</dbReference>
<evidence type="ECO:0000256" key="2">
    <source>
        <dbReference type="ARBA" id="ARBA00009810"/>
    </source>
</evidence>
<keyword evidence="7 12" id="KW-0798">TonB box</keyword>
<dbReference type="InterPro" id="IPR036942">
    <property type="entry name" value="Beta-barrel_TonB_sf"/>
</dbReference>
<evidence type="ECO:0000256" key="7">
    <source>
        <dbReference type="ARBA" id="ARBA00023077"/>
    </source>
</evidence>
<dbReference type="EMBL" id="RAPF01000001">
    <property type="protein sequence ID" value="RKF23547.1"/>
    <property type="molecule type" value="Genomic_DNA"/>
</dbReference>
<evidence type="ECO:0000256" key="8">
    <source>
        <dbReference type="ARBA" id="ARBA00023136"/>
    </source>
</evidence>
<evidence type="ECO:0000313" key="17">
    <source>
        <dbReference type="EMBL" id="RKF23547.1"/>
    </source>
</evidence>
<dbReference type="GO" id="GO:0015232">
    <property type="term" value="F:heme transmembrane transporter activity"/>
    <property type="evidence" value="ECO:0007669"/>
    <property type="project" value="InterPro"/>
</dbReference>
<evidence type="ECO:0000256" key="12">
    <source>
        <dbReference type="RuleBase" id="RU003357"/>
    </source>
</evidence>
<dbReference type="InterPro" id="IPR039426">
    <property type="entry name" value="TonB-dep_rcpt-like"/>
</dbReference>
<keyword evidence="18" id="KW-1185">Reference proteome</keyword>
<dbReference type="CDD" id="cd01347">
    <property type="entry name" value="ligand_gated_channel"/>
    <property type="match status" value="1"/>
</dbReference>
<dbReference type="InterPro" id="IPR011276">
    <property type="entry name" value="TonB_haem/Hb_rcpt"/>
</dbReference>
<dbReference type="PANTHER" id="PTHR30069">
    <property type="entry name" value="TONB-DEPENDENT OUTER MEMBRANE RECEPTOR"/>
    <property type="match status" value="1"/>
</dbReference>
<feature type="region of interest" description="Disordered" evidence="13">
    <location>
        <begin position="252"/>
        <end position="275"/>
    </location>
</feature>
<keyword evidence="4 11" id="KW-1134">Transmembrane beta strand</keyword>
<evidence type="ECO:0000256" key="4">
    <source>
        <dbReference type="ARBA" id="ARBA00022452"/>
    </source>
</evidence>
<evidence type="ECO:0000256" key="9">
    <source>
        <dbReference type="ARBA" id="ARBA00023170"/>
    </source>
</evidence>
<evidence type="ECO:0000256" key="1">
    <source>
        <dbReference type="ARBA" id="ARBA00004571"/>
    </source>
</evidence>
<evidence type="ECO:0000256" key="13">
    <source>
        <dbReference type="SAM" id="MobiDB-lite"/>
    </source>
</evidence>
<dbReference type="InterPro" id="IPR010949">
    <property type="entry name" value="TonB_Hb/transfer/lactofer_rcpt"/>
</dbReference>
<protein>
    <submittedName>
        <fullName evidence="17">TonB-dependent hemoglobin/transferrin/lactoferrin family receptor</fullName>
    </submittedName>
</protein>
<evidence type="ECO:0000259" key="15">
    <source>
        <dbReference type="Pfam" id="PF00593"/>
    </source>
</evidence>
<evidence type="ECO:0000256" key="10">
    <source>
        <dbReference type="ARBA" id="ARBA00023237"/>
    </source>
</evidence>
<dbReference type="Proteomes" id="UP000284395">
    <property type="component" value="Unassembled WGS sequence"/>
</dbReference>
<dbReference type="InterPro" id="IPR037066">
    <property type="entry name" value="Plug_dom_sf"/>
</dbReference>
<feature type="signal peptide" evidence="14">
    <location>
        <begin position="1"/>
        <end position="45"/>
    </location>
</feature>
<proteinExistence type="inferred from homology"/>